<sequence>MEGYKKKIFYLILSLAGFCLLIASVASAAESPILSVSPAIGTFVVGSTFDVSLFLDTKEESVNAVAVYLSFPPDKLQLVDRFSEKSAVEFWVVPPRFNNQRGTIELQGGIPGGLKAEKALIAKFTFRVSALGRGALKFLPDSKVLLNDGKGTDALGRVDNGGYSFILPPPLGPMVVSETHPDQSKFYSNPTVILKWANNRPTDDYSYVINDEPVDAPDDISEGIKTETVYKNLSDGAHYFHVKALRDGAWGGITHFAVNVDGKPPAEFLVDILPSRRTAEKNLIVKFATTDALSGLDYYKLKIIPLNAPCEAVGCQEFFIEAQSPYISRELELGSYDVIVRAFDKAGNYRDSVTNFKIVKPVFEIISNEGIRIKDILTVSWMWVWIVSGILLIVLSFAAWKLKRWYDSIEQKRTGKDLPDLVKEKLEELKKYKNKYGRTLVLLFIFGGMMFGGHYVLAGIELGPPLVTNISRNISNEEIFYIGGRTEAANTTVIIYFQSLQNGETLSETVASNNRGEWFYRHNTFLTSGDYLLWTQGKLGENMSPPSPQINMTVRPTALQFGASRISYEVLYLIVIAALVLIFLGLVVYTIFHARRARRHYKLFKKEVGEAEEAIRRGFALLRRDIQEELAIIKKAGMNKELSHEAKEKEAQLLEDLEKVKNYIGKEVFDIERIGYLE</sequence>
<feature type="chain" id="PRO_5009583587" description="Cohesin domain-containing protein" evidence="2">
    <location>
        <begin position="29"/>
        <end position="678"/>
    </location>
</feature>
<keyword evidence="2" id="KW-0732">Signal</keyword>
<feature type="signal peptide" evidence="2">
    <location>
        <begin position="1"/>
        <end position="28"/>
    </location>
</feature>
<evidence type="ECO:0000256" key="1">
    <source>
        <dbReference type="SAM" id="Phobius"/>
    </source>
</evidence>
<feature type="transmembrane region" description="Helical" evidence="1">
    <location>
        <begin position="570"/>
        <end position="592"/>
    </location>
</feature>
<evidence type="ECO:0000256" key="2">
    <source>
        <dbReference type="SAM" id="SignalP"/>
    </source>
</evidence>
<evidence type="ECO:0008006" key="5">
    <source>
        <dbReference type="Google" id="ProtNLM"/>
    </source>
</evidence>
<name>A0A1G2LTF2_9BACT</name>
<feature type="transmembrane region" description="Helical" evidence="1">
    <location>
        <begin position="440"/>
        <end position="460"/>
    </location>
</feature>
<dbReference type="CDD" id="cd08547">
    <property type="entry name" value="Type_II_cohesin"/>
    <property type="match status" value="1"/>
</dbReference>
<keyword evidence="1" id="KW-0472">Membrane</keyword>
<keyword evidence="1" id="KW-0812">Transmembrane</keyword>
<proteinExistence type="predicted"/>
<organism evidence="3 4">
    <name type="scientific">Candidatus Tagabacteria bacterium RIFCSPLOWO2_01_FULL_42_9</name>
    <dbReference type="NCBI Taxonomy" id="1802296"/>
    <lineage>
        <taxon>Bacteria</taxon>
        <taxon>Candidatus Tagaibacteriota</taxon>
    </lineage>
</organism>
<accession>A0A1G2LTF2</accession>
<evidence type="ECO:0000313" key="4">
    <source>
        <dbReference type="Proteomes" id="UP000178116"/>
    </source>
</evidence>
<comment type="caution">
    <text evidence="3">The sequence shown here is derived from an EMBL/GenBank/DDBJ whole genome shotgun (WGS) entry which is preliminary data.</text>
</comment>
<dbReference type="Proteomes" id="UP000178116">
    <property type="component" value="Unassembled WGS sequence"/>
</dbReference>
<dbReference type="EMBL" id="MHRA01000039">
    <property type="protein sequence ID" value="OHA14928.1"/>
    <property type="molecule type" value="Genomic_DNA"/>
</dbReference>
<evidence type="ECO:0000313" key="3">
    <source>
        <dbReference type="EMBL" id="OHA14928.1"/>
    </source>
</evidence>
<protein>
    <recommendedName>
        <fullName evidence="5">Cohesin domain-containing protein</fullName>
    </recommendedName>
</protein>
<dbReference type="AlphaFoldDB" id="A0A1G2LTF2"/>
<feature type="transmembrane region" description="Helical" evidence="1">
    <location>
        <begin position="381"/>
        <end position="402"/>
    </location>
</feature>
<gene>
    <name evidence="3" type="ORF">A3A10_02995</name>
</gene>
<keyword evidence="1" id="KW-1133">Transmembrane helix</keyword>
<reference evidence="3 4" key="1">
    <citation type="journal article" date="2016" name="Nat. Commun.">
        <title>Thousands of microbial genomes shed light on interconnected biogeochemical processes in an aquifer system.</title>
        <authorList>
            <person name="Anantharaman K."/>
            <person name="Brown C.T."/>
            <person name="Hug L.A."/>
            <person name="Sharon I."/>
            <person name="Castelle C.J."/>
            <person name="Probst A.J."/>
            <person name="Thomas B.C."/>
            <person name="Singh A."/>
            <person name="Wilkins M.J."/>
            <person name="Karaoz U."/>
            <person name="Brodie E.L."/>
            <person name="Williams K.H."/>
            <person name="Hubbard S.S."/>
            <person name="Banfield J.F."/>
        </authorList>
    </citation>
    <scope>NUCLEOTIDE SEQUENCE [LARGE SCALE GENOMIC DNA]</scope>
</reference>